<dbReference type="InterPro" id="IPR035979">
    <property type="entry name" value="RBD_domain_sf"/>
</dbReference>
<dbReference type="GO" id="GO:0045202">
    <property type="term" value="C:synapse"/>
    <property type="evidence" value="ECO:0007669"/>
    <property type="project" value="TreeGrafter"/>
</dbReference>
<dbReference type="GO" id="GO:0043022">
    <property type="term" value="F:ribosome binding"/>
    <property type="evidence" value="ECO:0007669"/>
    <property type="project" value="TreeGrafter"/>
</dbReference>
<keyword evidence="4 6" id="KW-0694">RNA-binding</keyword>
<evidence type="ECO:0000256" key="3">
    <source>
        <dbReference type="ARBA" id="ARBA00022845"/>
    </source>
</evidence>
<dbReference type="OrthoDB" id="10033548at2759"/>
<feature type="region of interest" description="Disordered" evidence="7">
    <location>
        <begin position="89"/>
        <end position="132"/>
    </location>
</feature>
<dbReference type="InterPro" id="IPR032292">
    <property type="entry name" value="CEBP1_N"/>
</dbReference>
<dbReference type="GO" id="GO:0043005">
    <property type="term" value="C:neuron projection"/>
    <property type="evidence" value="ECO:0007669"/>
    <property type="project" value="TreeGrafter"/>
</dbReference>
<evidence type="ECO:0000256" key="1">
    <source>
        <dbReference type="ARBA" id="ARBA00010347"/>
    </source>
</evidence>
<dbReference type="GO" id="GO:2000766">
    <property type="term" value="P:negative regulation of cytoplasmic translation"/>
    <property type="evidence" value="ECO:0007669"/>
    <property type="project" value="TreeGrafter"/>
</dbReference>
<proteinExistence type="inferred from homology"/>
<dbReference type="Pfam" id="PF16368">
    <property type="entry name" value="CEBP1_N"/>
    <property type="match status" value="1"/>
</dbReference>
<feature type="domain" description="RRM" evidence="8">
    <location>
        <begin position="284"/>
        <end position="376"/>
    </location>
</feature>
<evidence type="ECO:0000313" key="9">
    <source>
        <dbReference type="Proteomes" id="UP000515129"/>
    </source>
</evidence>
<evidence type="ECO:0000259" key="8">
    <source>
        <dbReference type="PROSITE" id="PS50102"/>
    </source>
</evidence>
<gene>
    <name evidence="10" type="primary">LOC113043168</name>
</gene>
<dbReference type="AlphaFoldDB" id="A0A6P6JDE3"/>
<evidence type="ECO:0000256" key="2">
    <source>
        <dbReference type="ARBA" id="ARBA00022737"/>
    </source>
</evidence>
<comment type="function">
    <text evidence="5">Sequence-specific RNA-binding protein that regulates mRNA cytoplasmic polyadenylation and translation initiation during oocyte maturation and early development. Binds to the cytoplasmic polyadenylation element (CPE), an uridine-rich sequence element (consensus sequence 5'-UUUUUAU-3') within the mRNA 3'-UTR.</text>
</comment>
<keyword evidence="9" id="KW-1185">Reference proteome</keyword>
<dbReference type="GO" id="GO:0008135">
    <property type="term" value="F:translation factor activity, RNA binding"/>
    <property type="evidence" value="ECO:0007669"/>
    <property type="project" value="TreeGrafter"/>
</dbReference>
<dbReference type="Proteomes" id="UP000515129">
    <property type="component" value="Chromosome 25"/>
</dbReference>
<dbReference type="PANTHER" id="PTHR12566">
    <property type="entry name" value="CYTOPLASMIC POLYADENYLATION ELEMENT BINDING PROTEIN CPEB"/>
    <property type="match status" value="1"/>
</dbReference>
<dbReference type="InterPro" id="IPR034977">
    <property type="entry name" value="CPEB1_RRM1"/>
</dbReference>
<evidence type="ECO:0000256" key="6">
    <source>
        <dbReference type="PROSITE-ProRule" id="PRU00176"/>
    </source>
</evidence>
<dbReference type="InterPro" id="IPR012677">
    <property type="entry name" value="Nucleotide-bd_a/b_plait_sf"/>
</dbReference>
<name>A0A6P6JDE3_CARAU</name>
<dbReference type="GO" id="GO:0005737">
    <property type="term" value="C:cytoplasm"/>
    <property type="evidence" value="ECO:0007669"/>
    <property type="project" value="TreeGrafter"/>
</dbReference>
<dbReference type="InterPro" id="IPR034819">
    <property type="entry name" value="CPEB"/>
</dbReference>
<dbReference type="PROSITE" id="PS50102">
    <property type="entry name" value="RRM"/>
    <property type="match status" value="1"/>
</dbReference>
<dbReference type="GeneID" id="113043168"/>
<dbReference type="CDD" id="cd12723">
    <property type="entry name" value="RRM1_CPEB1"/>
    <property type="match status" value="1"/>
</dbReference>
<dbReference type="FunFam" id="3.30.70.330:FF:000086">
    <property type="entry name" value="Putative Cytoplasmic polyadenylation element-binding protein 1"/>
    <property type="match status" value="1"/>
</dbReference>
<evidence type="ECO:0000256" key="5">
    <source>
        <dbReference type="ARBA" id="ARBA00055039"/>
    </source>
</evidence>
<dbReference type="KEGG" id="caua:113043168"/>
<accession>A0A6P6JDE3</accession>
<dbReference type="GO" id="GO:0005634">
    <property type="term" value="C:nucleus"/>
    <property type="evidence" value="ECO:0007669"/>
    <property type="project" value="TreeGrafter"/>
</dbReference>
<keyword evidence="2" id="KW-0677">Repeat</keyword>
<dbReference type="Pfam" id="PF16367">
    <property type="entry name" value="RRM_7"/>
    <property type="match status" value="1"/>
</dbReference>
<protein>
    <submittedName>
        <fullName evidence="10">Cytoplasmic polyadenylation element-binding protein 1-like isoform X1</fullName>
    </submittedName>
</protein>
<evidence type="ECO:0000256" key="7">
    <source>
        <dbReference type="SAM" id="MobiDB-lite"/>
    </source>
</evidence>
<keyword evidence="3" id="KW-0810">Translation regulation</keyword>
<reference evidence="10" key="1">
    <citation type="submission" date="2025-08" db="UniProtKB">
        <authorList>
            <consortium name="RefSeq"/>
        </authorList>
    </citation>
    <scope>IDENTIFICATION</scope>
    <source>
        <strain evidence="10">Wakin</strain>
        <tissue evidence="10">Muscle</tissue>
    </source>
</reference>
<dbReference type="FunFam" id="3.30.70.330:FF:000054">
    <property type="entry name" value="Cytoplasmic polyadenylation element-binding protein 1"/>
    <property type="match status" value="1"/>
</dbReference>
<comment type="similarity">
    <text evidence="1">Belongs to the RRM CPEB family.</text>
</comment>
<evidence type="ECO:0000256" key="4">
    <source>
        <dbReference type="ARBA" id="ARBA00022884"/>
    </source>
</evidence>
<organism evidence="9 10">
    <name type="scientific">Carassius auratus</name>
    <name type="common">Goldfish</name>
    <dbReference type="NCBI Taxonomy" id="7957"/>
    <lineage>
        <taxon>Eukaryota</taxon>
        <taxon>Metazoa</taxon>
        <taxon>Chordata</taxon>
        <taxon>Craniata</taxon>
        <taxon>Vertebrata</taxon>
        <taxon>Euteleostomi</taxon>
        <taxon>Actinopterygii</taxon>
        <taxon>Neopterygii</taxon>
        <taxon>Teleostei</taxon>
        <taxon>Ostariophysi</taxon>
        <taxon>Cypriniformes</taxon>
        <taxon>Cyprinidae</taxon>
        <taxon>Cyprininae</taxon>
        <taxon>Carassius</taxon>
    </lineage>
</organism>
<feature type="compositionally biased region" description="Polar residues" evidence="7">
    <location>
        <begin position="96"/>
        <end position="106"/>
    </location>
</feature>
<dbReference type="GO" id="GO:0003730">
    <property type="term" value="F:mRNA 3'-UTR binding"/>
    <property type="evidence" value="ECO:0007669"/>
    <property type="project" value="InterPro"/>
</dbReference>
<sequence>MDFYRREKTDCNAAYGDPGAHRPFGLFTGANPLNIWKHVTDGSGTACSPLVSSMLLAPEQQDPLAAVPSVDELSLGLLSLSFPYWKQQPWSRPESQRPTQPCSQTPALDLLGASEGADSGQQHSFRAHESASGDPLERFSSLMAALEPHSLLHSGSSSPVNSENSVISSGSDHLVSLRVSPPLPLLLPRLQAEGVNLDTDARVEQNRLNTFTSAPSARAEGSEVGCWSTGPVWPGWDALGLNKPTFCIEREAKLHKQAAAVNEATYTWEGLLPPRHYKNPVYSCKVFLGGVPWDITEASLLNTFSVFGPLKVEWPGKDGKHPRCPPQGYVYLLFDWEKSVKTLLQTCTQHRLQSDDYLEFYYKLSSRRIQSKEVQVIPWVISDSNFIRCPSQRLCRSKTVFVGALHGMLNAEGLAHIMDELFGGVMYAGIDTDKHKYPIGSGRVTFRSQRSYLKAVTAAFVQIKTCKFTKKVQKSRTQIYHMLRDDQLCVSPSLSVCSLCRSRSTRIWMTPCAKYVTVSPGRSSAGLRPVLNTTVGHAGIGGTLWTC</sequence>
<dbReference type="InterPro" id="IPR000504">
    <property type="entry name" value="RRM_dom"/>
</dbReference>
<dbReference type="Gene3D" id="3.30.70.330">
    <property type="match status" value="2"/>
</dbReference>
<dbReference type="GO" id="GO:0000900">
    <property type="term" value="F:mRNA regulatory element binding translation repressor activity"/>
    <property type="evidence" value="ECO:0007669"/>
    <property type="project" value="TreeGrafter"/>
</dbReference>
<dbReference type="SUPFAM" id="SSF54928">
    <property type="entry name" value="RNA-binding domain, RBD"/>
    <property type="match status" value="1"/>
</dbReference>
<evidence type="ECO:0000313" key="10">
    <source>
        <dbReference type="RefSeq" id="XP_026058171.1"/>
    </source>
</evidence>
<dbReference type="CDD" id="cd12725">
    <property type="entry name" value="RRM2_CPEB1"/>
    <property type="match status" value="1"/>
</dbReference>
<dbReference type="RefSeq" id="XP_026058171.1">
    <property type="nucleotide sequence ID" value="XM_026202386.1"/>
</dbReference>
<dbReference type="PANTHER" id="PTHR12566:SF9">
    <property type="entry name" value="CYTOPLASMIC POLYADENYLATION ELEMENT-BINDING PROTEIN 1"/>
    <property type="match status" value="1"/>
</dbReference>